<dbReference type="EMBL" id="JASBNA010000144">
    <property type="protein sequence ID" value="KAK7675994.1"/>
    <property type="molecule type" value="Genomic_DNA"/>
</dbReference>
<organism evidence="2 3">
    <name type="scientific">Cerrena zonata</name>
    <dbReference type="NCBI Taxonomy" id="2478898"/>
    <lineage>
        <taxon>Eukaryota</taxon>
        <taxon>Fungi</taxon>
        <taxon>Dikarya</taxon>
        <taxon>Basidiomycota</taxon>
        <taxon>Agaricomycotina</taxon>
        <taxon>Agaricomycetes</taxon>
        <taxon>Polyporales</taxon>
        <taxon>Cerrenaceae</taxon>
        <taxon>Cerrena</taxon>
    </lineage>
</organism>
<evidence type="ECO:0000256" key="1">
    <source>
        <dbReference type="SAM" id="MobiDB-lite"/>
    </source>
</evidence>
<proteinExistence type="predicted"/>
<feature type="compositionally biased region" description="Polar residues" evidence="1">
    <location>
        <begin position="68"/>
        <end position="85"/>
    </location>
</feature>
<evidence type="ECO:0000313" key="2">
    <source>
        <dbReference type="EMBL" id="KAK7675994.1"/>
    </source>
</evidence>
<protein>
    <submittedName>
        <fullName evidence="2">Uncharacterized protein</fullName>
    </submittedName>
</protein>
<reference evidence="2 3" key="1">
    <citation type="submission" date="2022-09" db="EMBL/GenBank/DDBJ databases">
        <authorList>
            <person name="Palmer J.M."/>
        </authorList>
    </citation>
    <scope>NUCLEOTIDE SEQUENCE [LARGE SCALE GENOMIC DNA]</scope>
    <source>
        <strain evidence="2 3">DSM 7382</strain>
    </source>
</reference>
<gene>
    <name evidence="2" type="ORF">QCA50_021051</name>
</gene>
<comment type="caution">
    <text evidence="2">The sequence shown here is derived from an EMBL/GenBank/DDBJ whole genome shotgun (WGS) entry which is preliminary data.</text>
</comment>
<accession>A0AAW0FBV9</accession>
<dbReference type="Proteomes" id="UP001385951">
    <property type="component" value="Unassembled WGS sequence"/>
</dbReference>
<sequence>MLFLNKASHLHSLRRMRSPDTHFPRTFSLAISRDASLRMATPPPSHRESAAPNAANTRSIEEHPATANEISADSDNGWPNGSINCERSVDEDRLCTKWRYTKGA</sequence>
<name>A0AAW0FBV9_9APHY</name>
<feature type="region of interest" description="Disordered" evidence="1">
    <location>
        <begin position="38"/>
        <end position="85"/>
    </location>
</feature>
<keyword evidence="3" id="KW-1185">Reference proteome</keyword>
<evidence type="ECO:0000313" key="3">
    <source>
        <dbReference type="Proteomes" id="UP001385951"/>
    </source>
</evidence>
<dbReference type="AlphaFoldDB" id="A0AAW0FBV9"/>